<protein>
    <submittedName>
        <fullName evidence="3">Biotin attachment protein</fullName>
    </submittedName>
</protein>
<gene>
    <name evidence="3" type="ORF">AN477_05710</name>
</gene>
<dbReference type="Pfam" id="PF00364">
    <property type="entry name" value="Biotin_lipoyl"/>
    <property type="match status" value="1"/>
</dbReference>
<dbReference type="PANTHER" id="PTHR43416:SF8">
    <property type="entry name" value="LIPOAMIDE ACYLTRANSFERASE COMPONENT OF BRANCHED-CHAIN ALPHA-KETO ACID DEHYDROGENASE COMPLEX"/>
    <property type="match status" value="1"/>
</dbReference>
<dbReference type="CDD" id="cd06849">
    <property type="entry name" value="lipoyl_domain"/>
    <property type="match status" value="1"/>
</dbReference>
<dbReference type="PATRIC" id="fig|471514.4.peg.2520"/>
<dbReference type="Gene3D" id="2.40.50.100">
    <property type="match status" value="1"/>
</dbReference>
<dbReference type="EMBL" id="LJCO01000026">
    <property type="protein sequence ID" value="KPV44777.1"/>
    <property type="molecule type" value="Genomic_DNA"/>
</dbReference>
<dbReference type="GO" id="GO:0005829">
    <property type="term" value="C:cytosol"/>
    <property type="evidence" value="ECO:0007669"/>
    <property type="project" value="TreeGrafter"/>
</dbReference>
<name>A0A0P9EMY5_9BACL</name>
<proteinExistence type="predicted"/>
<evidence type="ECO:0000313" key="3">
    <source>
        <dbReference type="EMBL" id="KPV44777.1"/>
    </source>
</evidence>
<accession>A0A0P9EMY5</accession>
<organism evidence="3 4">
    <name type="scientific">Alicyclobacillus ferrooxydans</name>
    <dbReference type="NCBI Taxonomy" id="471514"/>
    <lineage>
        <taxon>Bacteria</taxon>
        <taxon>Bacillati</taxon>
        <taxon>Bacillota</taxon>
        <taxon>Bacilli</taxon>
        <taxon>Bacillales</taxon>
        <taxon>Alicyclobacillaceae</taxon>
        <taxon>Alicyclobacillus</taxon>
    </lineage>
</organism>
<reference evidence="3 4" key="1">
    <citation type="submission" date="2015-09" db="EMBL/GenBank/DDBJ databases">
        <title>Draft genome sequence of Alicyclobacillus ferrooxydans DSM 22381.</title>
        <authorList>
            <person name="Hemp J."/>
        </authorList>
    </citation>
    <scope>NUCLEOTIDE SEQUENCE [LARGE SCALE GENOMIC DNA]</scope>
    <source>
        <strain evidence="3 4">TC-34</strain>
    </source>
</reference>
<dbReference type="Proteomes" id="UP000050482">
    <property type="component" value="Unassembled WGS sequence"/>
</dbReference>
<evidence type="ECO:0000256" key="1">
    <source>
        <dbReference type="ARBA" id="ARBA00022823"/>
    </source>
</evidence>
<dbReference type="STRING" id="471514.AN477_05710"/>
<dbReference type="InterPro" id="IPR003016">
    <property type="entry name" value="2-oxoA_DH_lipoyl-BS"/>
</dbReference>
<dbReference type="SUPFAM" id="SSF51230">
    <property type="entry name" value="Single hybrid motif"/>
    <property type="match status" value="1"/>
</dbReference>
<evidence type="ECO:0000313" key="4">
    <source>
        <dbReference type="Proteomes" id="UP000050482"/>
    </source>
</evidence>
<keyword evidence="4" id="KW-1185">Reference proteome</keyword>
<comment type="caution">
    <text evidence="3">The sequence shown here is derived from an EMBL/GenBank/DDBJ whole genome shotgun (WGS) entry which is preliminary data.</text>
</comment>
<dbReference type="GO" id="GO:0006099">
    <property type="term" value="P:tricarboxylic acid cycle"/>
    <property type="evidence" value="ECO:0007669"/>
    <property type="project" value="TreeGrafter"/>
</dbReference>
<dbReference type="InterPro" id="IPR011053">
    <property type="entry name" value="Single_hybrid_motif"/>
</dbReference>
<dbReference type="InterPro" id="IPR050537">
    <property type="entry name" value="2-oxoacid_dehydrogenase"/>
</dbReference>
<dbReference type="InterPro" id="IPR000089">
    <property type="entry name" value="Biotin_lipoyl"/>
</dbReference>
<evidence type="ECO:0000259" key="2">
    <source>
        <dbReference type="PROSITE" id="PS50968"/>
    </source>
</evidence>
<sequence>MAEMKVPQLGESVTEGLLASWLKQVGDRVEMDEPLLEVTTDKVNVEIPSDFSGVIEEILVPAGTTVEIGTVVCRIRQDED</sequence>
<keyword evidence="1" id="KW-0450">Lipoyl</keyword>
<dbReference type="AlphaFoldDB" id="A0A0P9EMY5"/>
<dbReference type="GO" id="GO:0004149">
    <property type="term" value="F:dihydrolipoyllysine-residue succinyltransferase activity"/>
    <property type="evidence" value="ECO:0007669"/>
    <property type="project" value="TreeGrafter"/>
</dbReference>
<dbReference type="PANTHER" id="PTHR43416">
    <property type="entry name" value="DIHYDROLIPOYLLYSINE-RESIDUE SUCCINYLTRANSFERASE COMPONENT OF 2-OXOGLUTARATE DEHYDROGENASE COMPLEX, MITOCHONDRIAL-RELATED"/>
    <property type="match status" value="1"/>
</dbReference>
<dbReference type="PROSITE" id="PS50968">
    <property type="entry name" value="BIOTINYL_LIPOYL"/>
    <property type="match status" value="1"/>
</dbReference>
<feature type="domain" description="Lipoyl-binding" evidence="2">
    <location>
        <begin position="1"/>
        <end position="76"/>
    </location>
</feature>
<dbReference type="PROSITE" id="PS00189">
    <property type="entry name" value="LIPOYL"/>
    <property type="match status" value="1"/>
</dbReference>